<dbReference type="RefSeq" id="WP_171327607.1">
    <property type="nucleotide sequence ID" value="NZ_CAWPOP010000002.1"/>
</dbReference>
<dbReference type="Proteomes" id="UP000519158">
    <property type="component" value="Unassembled WGS sequence"/>
</dbReference>
<protein>
    <submittedName>
        <fullName evidence="1">Uncharacterized protein</fullName>
    </submittedName>
</protein>
<gene>
    <name evidence="1" type="ORF">F0234_03300</name>
</gene>
<name>A0A7Y4D474_VIBSP</name>
<proteinExistence type="predicted"/>
<dbReference type="AlphaFoldDB" id="A0A7Y4D474"/>
<sequence>MSTTASKFVLDPTLPIDQKYSVKARKFLQRECVENLKKIHIKEKGEKNLRKQVKNLFQDKTMSGFYIDEKNIYGMIVLFDESSLKFAGAYIARVNGVLSIYDSNIRFSVHSVERLILRLQMKKPRLGIAKAIHSVTKYLFCPEKDFAINIEEKWRTPGLNEVDIAKPYLGDNDELLGMFFLTSISNLNCTRVEAGVVKTFVDTNKLREEQYSKCMEVYEAQRNAFISGKANVEMSRMDLLMS</sequence>
<evidence type="ECO:0000313" key="1">
    <source>
        <dbReference type="EMBL" id="NOJ11788.1"/>
    </source>
</evidence>
<comment type="caution">
    <text evidence="1">The sequence shown here is derived from an EMBL/GenBank/DDBJ whole genome shotgun (WGS) entry which is preliminary data.</text>
</comment>
<dbReference type="EMBL" id="VTXL01000002">
    <property type="protein sequence ID" value="NOJ11788.1"/>
    <property type="molecule type" value="Genomic_DNA"/>
</dbReference>
<reference evidence="1 2" key="1">
    <citation type="submission" date="2019-09" db="EMBL/GenBank/DDBJ databases">
        <title>Draft genome sequencing and comparative genomics of hatchery-associated Vibrios.</title>
        <authorList>
            <person name="Kehlet-Delgado H."/>
            <person name="Mueller R.S."/>
        </authorList>
    </citation>
    <scope>NUCLEOTIDE SEQUENCE [LARGE SCALE GENOMIC DNA]</scope>
    <source>
        <strain evidence="1 2">99-70-13A3</strain>
    </source>
</reference>
<evidence type="ECO:0000313" key="2">
    <source>
        <dbReference type="Proteomes" id="UP000519158"/>
    </source>
</evidence>
<organism evidence="1 2">
    <name type="scientific">Vibrio splendidus</name>
    <dbReference type="NCBI Taxonomy" id="29497"/>
    <lineage>
        <taxon>Bacteria</taxon>
        <taxon>Pseudomonadati</taxon>
        <taxon>Pseudomonadota</taxon>
        <taxon>Gammaproteobacteria</taxon>
        <taxon>Vibrionales</taxon>
        <taxon>Vibrionaceae</taxon>
        <taxon>Vibrio</taxon>
    </lineage>
</organism>
<accession>A0A7Y4D474</accession>